<dbReference type="EMBL" id="BX569692">
    <property type="protein sequence ID" value="CAE07695.1"/>
    <property type="molecule type" value="Genomic_DNA"/>
</dbReference>
<dbReference type="HOGENOM" id="CLU_1874418_0_0_3"/>
<reference evidence="2 3" key="1">
    <citation type="journal article" date="2003" name="Nature">
        <title>The genome of a motile marine Synechococcus.</title>
        <authorList>
            <person name="Palenik B."/>
            <person name="Brahamsha B."/>
            <person name="Larimer F."/>
            <person name="Land M."/>
            <person name="Hauser L."/>
            <person name="Chain P."/>
            <person name="Lamerdin J."/>
            <person name="Regala W."/>
            <person name="Allen E.A."/>
            <person name="McCarren J."/>
            <person name="Paulsen I."/>
            <person name="Dufresne A."/>
            <person name="Partensky F."/>
            <person name="Webb E."/>
            <person name="Waterbury J."/>
        </authorList>
    </citation>
    <scope>NUCLEOTIDE SEQUENCE [LARGE SCALE GENOMIC DNA]</scope>
    <source>
        <strain evidence="2 3">WH8102</strain>
    </source>
</reference>
<dbReference type="STRING" id="84588.SYNW1180"/>
<evidence type="ECO:0000313" key="3">
    <source>
        <dbReference type="Proteomes" id="UP000001422"/>
    </source>
</evidence>
<feature type="compositionally biased region" description="Low complexity" evidence="1">
    <location>
        <begin position="108"/>
        <end position="125"/>
    </location>
</feature>
<organism evidence="2 3">
    <name type="scientific">Parasynechococcus marenigrum (strain WH8102)</name>
    <dbReference type="NCBI Taxonomy" id="84588"/>
    <lineage>
        <taxon>Bacteria</taxon>
        <taxon>Bacillati</taxon>
        <taxon>Cyanobacteriota</taxon>
        <taxon>Cyanophyceae</taxon>
        <taxon>Synechococcales</taxon>
        <taxon>Prochlorococcaceae</taxon>
        <taxon>Parasynechococcus</taxon>
        <taxon>Parasynechococcus marenigrum</taxon>
    </lineage>
</organism>
<evidence type="ECO:0000313" key="2">
    <source>
        <dbReference type="EMBL" id="CAE07695.1"/>
    </source>
</evidence>
<proteinExistence type="predicted"/>
<gene>
    <name evidence="2" type="ordered locus">SYNW1180</name>
</gene>
<dbReference type="Proteomes" id="UP000001422">
    <property type="component" value="Chromosome"/>
</dbReference>
<feature type="region of interest" description="Disordered" evidence="1">
    <location>
        <begin position="108"/>
        <end position="136"/>
    </location>
</feature>
<name>Q7U706_PARMW</name>
<protein>
    <submittedName>
        <fullName evidence="2">Uncharacterized protein</fullName>
    </submittedName>
</protein>
<accession>Q7U706</accession>
<dbReference type="KEGG" id="syw:SYNW1180"/>
<sequence>MSAEFQSIDDQIKASYQSASQVETQARQLEARIAKIDGAKRYLPSRRYGQPIDIAKIRSNLTLTSLIAQDSAELAHFCGIHPGIRHRMDEEKEARALAAQALQMRTEALRQQNQQRQQQVQQRSQLSPWQRGYGSV</sequence>
<evidence type="ECO:0000256" key="1">
    <source>
        <dbReference type="SAM" id="MobiDB-lite"/>
    </source>
</evidence>
<keyword evidence="3" id="KW-1185">Reference proteome</keyword>
<dbReference type="RefSeq" id="WP_011128045.1">
    <property type="nucleotide sequence ID" value="NC_005070.1"/>
</dbReference>
<dbReference type="AlphaFoldDB" id="Q7U706"/>